<keyword evidence="2" id="KW-0472">Membrane</keyword>
<proteinExistence type="predicted"/>
<sequence>MAVKDLVGLFESQAGPPHSTSRVSGSRHNSRPHASQLPPEIPSPNPIRPPARFLRHPLLNIRDHHDDTHLPDVVEGLPSTSDSPSTTRNDNVTTPTTQHDTITTIHDTMQRDVVPPSRAHIVATDEVPIDVSPSYIPSRRVHATLEPRPVRAHEPKSKILPARPNEDEYEMEKLLPNSGFSTGANAPRTPPGTLRSRSPFKLPADSDSASVASTSTIIHEKTLPLGPHTPIPATTIFARDAAPLYIPHLDEYISTIPAPSFPSLPVVSQYSGSGKGKGKEKTTGSGMFPPMDRLAATGKTLDDLEHNSEVAPGWRNRDTIFGILTSAALGLTGSSALASFYSLHGLFDTIQIFALVLNTIGHSGKQTDDQWRKLLLGKIPNVLALNLGTSTVISLVLLIVFMLLSGVLLFFFYRATAICTQLGQEEGLRERSSIKNTWTIVLISFTLTVLYLPLSTMALHVLVWSEDLWVVPNPYVNATSLPPQVPPLGPPDQFRDPLDFCWTTTMRKDQVNFSPIVIIIAAACIAGITIWFPIHLRRTIRVMCPKVDRFTELGQPRSSSDMDREYQRLLARDRNPLSFLYGDFRRGWATWESITLMAKLTALALTAFIDPDNCLFRTVPRTTVAVARQILLLIAMLAFFLVQCSFAPFLDPVNNASEWTSRLNYVLTSAVSLAIAANTPGKDIFNGPVLYVIYILTYGLTLYFALINASFMRRFVKRLARRIDFSIDIFSPRIDLSPSSPHAKRRIWQEAITTLLLTDPKCAIPKSQLMDFAQARDTEYPPYLLGFSGTPGERHVENLKILRETGSLVYRQAVIIMTGSDNSWFQYVQHTIQTRYIGPDCYWKDPKDTTTPGCTKYFGNAWWIPFPPTVVIRYDEGNISVVRTMPELELYISQNSSEEIRRKRQIRMVLRSLEDQIVYWPYEHTKFVGSRRPIWSGQKYSAHTTVLYKSCQLRLKRRGTLIWEDLDLGSGFEVELVYSKEVVVDGSVIGLTEDIDLTTPLARFLAMNRELVLRPLSHLEAVLRRYRAFQMHECERKVNALSYRFLTAVYDQPREPTGLAESSIEFERDKRVRALMLGSETVFRVTYERLSEATKCEISAWWYIFWDDLWRRNNDTIKAMKKHATDFNPHYPTSIAYTPLPRAALEAFLTQRGLLNKKPKFGDFFHAGFLNKMYLRMNDILYRGSQAVGFGFRSQRFGGKIVNHSQADIIHLGDDASELDMEEVDQLTQARPSTLGTGGGTDHDDASIRARPLYRWEGILGDKVSKRERHRATLLAKIGVWFGVTPLWRTGVPSRGLALDVRLDNGRYVLLRDEERAESIATWKSISANKVP</sequence>
<keyword evidence="4" id="KW-1185">Reference proteome</keyword>
<keyword evidence="2" id="KW-1133">Transmembrane helix</keyword>
<keyword evidence="2" id="KW-0812">Transmembrane</keyword>
<accession>A0AAD5V132</accession>
<feature type="transmembrane region" description="Helical" evidence="2">
    <location>
        <begin position="691"/>
        <end position="712"/>
    </location>
</feature>
<evidence type="ECO:0000313" key="3">
    <source>
        <dbReference type="EMBL" id="KAJ3479607.1"/>
    </source>
</evidence>
<protein>
    <submittedName>
        <fullName evidence="3">Uncharacterized protein</fullName>
    </submittedName>
</protein>
<evidence type="ECO:0000256" key="1">
    <source>
        <dbReference type="SAM" id="MobiDB-lite"/>
    </source>
</evidence>
<dbReference type="EMBL" id="JANAWD010000428">
    <property type="protein sequence ID" value="KAJ3479607.1"/>
    <property type="molecule type" value="Genomic_DNA"/>
</dbReference>
<feature type="transmembrane region" description="Helical" evidence="2">
    <location>
        <begin position="629"/>
        <end position="650"/>
    </location>
</feature>
<feature type="compositionally biased region" description="Low complexity" evidence="1">
    <location>
        <begin position="86"/>
        <end position="98"/>
    </location>
</feature>
<feature type="region of interest" description="Disordered" evidence="1">
    <location>
        <begin position="64"/>
        <end position="98"/>
    </location>
</feature>
<feature type="transmembrane region" description="Helical" evidence="2">
    <location>
        <begin position="438"/>
        <end position="463"/>
    </location>
</feature>
<organism evidence="3 4">
    <name type="scientific">Meripilus lineatus</name>
    <dbReference type="NCBI Taxonomy" id="2056292"/>
    <lineage>
        <taxon>Eukaryota</taxon>
        <taxon>Fungi</taxon>
        <taxon>Dikarya</taxon>
        <taxon>Basidiomycota</taxon>
        <taxon>Agaricomycotina</taxon>
        <taxon>Agaricomycetes</taxon>
        <taxon>Polyporales</taxon>
        <taxon>Meripilaceae</taxon>
        <taxon>Meripilus</taxon>
    </lineage>
</organism>
<dbReference type="Proteomes" id="UP001212997">
    <property type="component" value="Unassembled WGS sequence"/>
</dbReference>
<name>A0AAD5V132_9APHY</name>
<feature type="transmembrane region" description="Helical" evidence="2">
    <location>
        <begin position="662"/>
        <end position="679"/>
    </location>
</feature>
<feature type="transmembrane region" description="Helical" evidence="2">
    <location>
        <begin position="392"/>
        <end position="413"/>
    </location>
</feature>
<feature type="compositionally biased region" description="Polar residues" evidence="1">
    <location>
        <begin position="18"/>
        <end position="27"/>
    </location>
</feature>
<feature type="compositionally biased region" description="Pro residues" evidence="1">
    <location>
        <begin position="39"/>
        <end position="49"/>
    </location>
</feature>
<feature type="transmembrane region" description="Helical" evidence="2">
    <location>
        <begin position="513"/>
        <end position="534"/>
    </location>
</feature>
<gene>
    <name evidence="3" type="ORF">NLI96_g8945</name>
</gene>
<feature type="region of interest" description="Disordered" evidence="1">
    <location>
        <begin position="271"/>
        <end position="290"/>
    </location>
</feature>
<comment type="caution">
    <text evidence="3">The sequence shown here is derived from an EMBL/GenBank/DDBJ whole genome shotgun (WGS) entry which is preliminary data.</text>
</comment>
<feature type="region of interest" description="Disordered" evidence="1">
    <location>
        <begin position="176"/>
        <end position="208"/>
    </location>
</feature>
<reference evidence="3" key="1">
    <citation type="submission" date="2022-07" db="EMBL/GenBank/DDBJ databases">
        <title>Genome Sequence of Physisporinus lineatus.</title>
        <authorList>
            <person name="Buettner E."/>
        </authorList>
    </citation>
    <scope>NUCLEOTIDE SEQUENCE</scope>
    <source>
        <strain evidence="3">VT162</strain>
    </source>
</reference>
<evidence type="ECO:0000256" key="2">
    <source>
        <dbReference type="SAM" id="Phobius"/>
    </source>
</evidence>
<feature type="region of interest" description="Disordered" evidence="1">
    <location>
        <begin position="1"/>
        <end position="52"/>
    </location>
</feature>
<evidence type="ECO:0000313" key="4">
    <source>
        <dbReference type="Proteomes" id="UP001212997"/>
    </source>
</evidence>